<evidence type="ECO:0000259" key="1">
    <source>
        <dbReference type="Pfam" id="PF07484"/>
    </source>
</evidence>
<dbReference type="EMBL" id="JBHSCZ010000002">
    <property type="protein sequence ID" value="MFC4263414.1"/>
    <property type="molecule type" value="Genomic_DNA"/>
</dbReference>
<dbReference type="InterPro" id="IPR011083">
    <property type="entry name" value="Phage_tail_collar_dom"/>
</dbReference>
<accession>A0ABV8QWS7</accession>
<sequence>MEGTIAEIRMFAGNFAPRTWIFCNGQTMSIAQNTAMFSLLGTTYGGNGQTTFGIPDFRGRVAVGTGTGPGLPNIQLGEIAGTPTVTITTAQMPAHNHQVVGNITPRAYADLGSLESPENAYPAGSSTKPYNATADVNMQPIAINLPTTIVGNSQPISIMQPYLGMNYIICQFGIFPSRD</sequence>
<dbReference type="Pfam" id="PF07484">
    <property type="entry name" value="Collar"/>
    <property type="match status" value="1"/>
</dbReference>
<dbReference type="InterPro" id="IPR037053">
    <property type="entry name" value="Phage_tail_collar_dom_sf"/>
</dbReference>
<reference evidence="3" key="1">
    <citation type="journal article" date="2019" name="Int. J. Syst. Evol. Microbiol.">
        <title>The Global Catalogue of Microorganisms (GCM) 10K type strain sequencing project: providing services to taxonomists for standard genome sequencing and annotation.</title>
        <authorList>
            <consortium name="The Broad Institute Genomics Platform"/>
            <consortium name="The Broad Institute Genome Sequencing Center for Infectious Disease"/>
            <person name="Wu L."/>
            <person name="Ma J."/>
        </authorList>
    </citation>
    <scope>NUCLEOTIDE SEQUENCE [LARGE SCALE GENOMIC DNA]</scope>
    <source>
        <strain evidence="3">CECT 8289</strain>
    </source>
</reference>
<comment type="caution">
    <text evidence="2">The sequence shown here is derived from an EMBL/GenBank/DDBJ whole genome shotgun (WGS) entry which is preliminary data.</text>
</comment>
<name>A0ABV8QWS7_9BACT</name>
<protein>
    <submittedName>
        <fullName evidence="2">Phage tail protein</fullName>
    </submittedName>
</protein>
<dbReference type="Proteomes" id="UP001595907">
    <property type="component" value="Unassembled WGS sequence"/>
</dbReference>
<evidence type="ECO:0000313" key="3">
    <source>
        <dbReference type="Proteomes" id="UP001595907"/>
    </source>
</evidence>
<gene>
    <name evidence="2" type="ORF">ACFOWM_11020</name>
</gene>
<dbReference type="RefSeq" id="WP_379709934.1">
    <property type="nucleotide sequence ID" value="NZ_JBHSCZ010000002.1"/>
</dbReference>
<dbReference type="Gene3D" id="3.90.1340.10">
    <property type="entry name" value="Phage tail collar domain"/>
    <property type="match status" value="1"/>
</dbReference>
<keyword evidence="3" id="KW-1185">Reference proteome</keyword>
<evidence type="ECO:0000313" key="2">
    <source>
        <dbReference type="EMBL" id="MFC4263414.1"/>
    </source>
</evidence>
<proteinExistence type="predicted"/>
<dbReference type="SUPFAM" id="SSF88874">
    <property type="entry name" value="Receptor-binding domain of short tail fibre protein gp12"/>
    <property type="match status" value="1"/>
</dbReference>
<organism evidence="2 3">
    <name type="scientific">Ferruginibacter yonginensis</name>
    <dbReference type="NCBI Taxonomy" id="1310416"/>
    <lineage>
        <taxon>Bacteria</taxon>
        <taxon>Pseudomonadati</taxon>
        <taxon>Bacteroidota</taxon>
        <taxon>Chitinophagia</taxon>
        <taxon>Chitinophagales</taxon>
        <taxon>Chitinophagaceae</taxon>
        <taxon>Ferruginibacter</taxon>
    </lineage>
</organism>
<feature type="domain" description="Phage tail collar" evidence="1">
    <location>
        <begin position="7"/>
        <end position="61"/>
    </location>
</feature>